<reference evidence="2" key="2">
    <citation type="journal article" date="2018" name="ISME J.">
        <title>A dynamic microbial community with high functional redundancy inhabits the cold, oxic subseafloor aquifer.</title>
        <authorList>
            <person name="Tully B.J."/>
            <person name="Wheat C.G."/>
            <person name="Glazer B.T."/>
            <person name="Huber J.A."/>
        </authorList>
    </citation>
    <scope>NUCLEOTIDE SEQUENCE</scope>
    <source>
        <strain evidence="2">NORP83</strain>
    </source>
</reference>
<dbReference type="InterPro" id="IPR029039">
    <property type="entry name" value="Flavoprotein-like_sf"/>
</dbReference>
<accession>A0A2A4Z6B0</accession>
<evidence type="ECO:0000259" key="1">
    <source>
        <dbReference type="Pfam" id="PF03358"/>
    </source>
</evidence>
<dbReference type="PANTHER" id="PTHR30543:SF21">
    <property type="entry name" value="NAD(P)H-DEPENDENT FMN REDUCTASE LOT6"/>
    <property type="match status" value="1"/>
</dbReference>
<dbReference type="GO" id="GO:0005829">
    <property type="term" value="C:cytosol"/>
    <property type="evidence" value="ECO:0007669"/>
    <property type="project" value="TreeGrafter"/>
</dbReference>
<dbReference type="InterPro" id="IPR005025">
    <property type="entry name" value="FMN_Rdtase-like_dom"/>
</dbReference>
<protein>
    <submittedName>
        <fullName evidence="2">FMN reductase</fullName>
    </submittedName>
</protein>
<dbReference type="GO" id="GO:0016491">
    <property type="term" value="F:oxidoreductase activity"/>
    <property type="evidence" value="ECO:0007669"/>
    <property type="project" value="InterPro"/>
</dbReference>
<dbReference type="PANTHER" id="PTHR30543">
    <property type="entry name" value="CHROMATE REDUCTASE"/>
    <property type="match status" value="1"/>
</dbReference>
<dbReference type="InterPro" id="IPR050712">
    <property type="entry name" value="NAD(P)H-dep_reductase"/>
</dbReference>
<dbReference type="EMBL" id="NVUS01000004">
    <property type="protein sequence ID" value="PCJ02525.1"/>
    <property type="molecule type" value="Genomic_DNA"/>
</dbReference>
<gene>
    <name evidence="2" type="ORF">COB13_04840</name>
</gene>
<feature type="domain" description="NADPH-dependent FMN reductase-like" evidence="1">
    <location>
        <begin position="3"/>
        <end position="153"/>
    </location>
</feature>
<dbReference type="Gene3D" id="3.40.50.360">
    <property type="match status" value="1"/>
</dbReference>
<dbReference type="AlphaFoldDB" id="A0A2A4Z6B0"/>
<organism evidence="2">
    <name type="scientific">OCS116 cluster bacterium</name>
    <dbReference type="NCBI Taxonomy" id="2030921"/>
    <lineage>
        <taxon>Bacteria</taxon>
        <taxon>Pseudomonadati</taxon>
        <taxon>Pseudomonadota</taxon>
        <taxon>Alphaproteobacteria</taxon>
        <taxon>OCS116 cluster</taxon>
    </lineage>
</organism>
<dbReference type="GO" id="GO:0010181">
    <property type="term" value="F:FMN binding"/>
    <property type="evidence" value="ECO:0007669"/>
    <property type="project" value="TreeGrafter"/>
</dbReference>
<dbReference type="SUPFAM" id="SSF52218">
    <property type="entry name" value="Flavoproteins"/>
    <property type="match status" value="1"/>
</dbReference>
<sequence length="189" mass="20986">MIKLLFFAGSCRVQSLNKTLAKFAEKSIDHDLVETTFINLAAYDIPLYNGDNEEAYGVPNDASTLKRIFDAHDGLFIASPEYNGSYSAVLKNTIDWLFRRPEDNLIPFKNKVVALASASPFAAGGLRGLVPLRMLMNNMDCHTVPSQFCLGHADKAFDDDGQLTDEHQLAMLNQTLDQWVETTIALNAQ</sequence>
<reference key="1">
    <citation type="submission" date="2017-08" db="EMBL/GenBank/DDBJ databases">
        <title>A dynamic microbial community with high functional redundancy inhabits the cold, oxic subseafloor aquifer.</title>
        <authorList>
            <person name="Tully B.J."/>
            <person name="Wheat C.G."/>
            <person name="Glazer B.T."/>
            <person name="Huber J.A."/>
        </authorList>
    </citation>
    <scope>NUCLEOTIDE SEQUENCE [LARGE SCALE GENOMIC DNA]</scope>
</reference>
<proteinExistence type="predicted"/>
<evidence type="ECO:0000313" key="2">
    <source>
        <dbReference type="EMBL" id="PCJ02525.1"/>
    </source>
</evidence>
<comment type="caution">
    <text evidence="2">The sequence shown here is derived from an EMBL/GenBank/DDBJ whole genome shotgun (WGS) entry which is preliminary data.</text>
</comment>
<name>A0A2A4Z6B0_9PROT</name>
<dbReference type="Pfam" id="PF03358">
    <property type="entry name" value="FMN_red"/>
    <property type="match status" value="1"/>
</dbReference>